<sequence length="354" mass="41590">MMEIRNTNNQINNNNNNNAIQNSRQQNYQNNRGSITGLCERSVADHYNKIESNFLEKYLKYIVIDDFIPDVFEYNLEKYQQNNNKYDLHQSIFQVANNFQLYTFIEQLRAELKKNSNVSQNQLIIECFGQDHLVQQGDQVFIICSIKITNSKLKKLPEAGIELLQKAVKNEKVLFKENQLVHMTIFYNGDINFDFDQYPDQYQLGEKLVEINKVKVRLVMNLFYISKVALFQHFVVRNNYKIETIDDKTITFYELTRTSFKQRQITKLQIERQKQNQNQSVQEAVNNKKIQANSSSLQKGVIISQNNKKNKKIQQLAQEFFQKNKKLLSMVLLSAGAISIYIALKKILKKKLTD</sequence>
<keyword evidence="2" id="KW-0472">Membrane</keyword>
<dbReference type="OrthoDB" id="4062651at2759"/>
<proteinExistence type="predicted"/>
<feature type="transmembrane region" description="Helical" evidence="2">
    <location>
        <begin position="327"/>
        <end position="344"/>
    </location>
</feature>
<evidence type="ECO:0000313" key="3">
    <source>
        <dbReference type="EMBL" id="EWS73260.1"/>
    </source>
</evidence>
<evidence type="ECO:0000256" key="2">
    <source>
        <dbReference type="SAM" id="Phobius"/>
    </source>
</evidence>
<accession>W7X201</accession>
<keyword evidence="2" id="KW-1133">Transmembrane helix</keyword>
<dbReference type="Proteomes" id="UP000009168">
    <property type="component" value="Unassembled WGS sequence"/>
</dbReference>
<dbReference type="KEGG" id="tet:TTHERM_000215879"/>
<evidence type="ECO:0000256" key="1">
    <source>
        <dbReference type="SAM" id="MobiDB-lite"/>
    </source>
</evidence>
<dbReference type="InParanoid" id="W7X201"/>
<protein>
    <submittedName>
        <fullName evidence="3">Transmembrane protein, putative</fullName>
    </submittedName>
</protein>
<organism evidence="3 4">
    <name type="scientific">Tetrahymena thermophila (strain SB210)</name>
    <dbReference type="NCBI Taxonomy" id="312017"/>
    <lineage>
        <taxon>Eukaryota</taxon>
        <taxon>Sar</taxon>
        <taxon>Alveolata</taxon>
        <taxon>Ciliophora</taxon>
        <taxon>Intramacronucleata</taxon>
        <taxon>Oligohymenophorea</taxon>
        <taxon>Hymenostomatida</taxon>
        <taxon>Tetrahymenina</taxon>
        <taxon>Tetrahymenidae</taxon>
        <taxon>Tetrahymena</taxon>
    </lineage>
</organism>
<dbReference type="AlphaFoldDB" id="W7X201"/>
<name>W7X201_TETTS</name>
<feature type="region of interest" description="Disordered" evidence="1">
    <location>
        <begin position="1"/>
        <end position="21"/>
    </location>
</feature>
<dbReference type="GeneID" id="24437837"/>
<dbReference type="EMBL" id="GG662621">
    <property type="protein sequence ID" value="EWS73260.1"/>
    <property type="molecule type" value="Genomic_DNA"/>
</dbReference>
<keyword evidence="4" id="KW-1185">Reference proteome</keyword>
<keyword evidence="2 3" id="KW-0812">Transmembrane</keyword>
<evidence type="ECO:0000313" key="4">
    <source>
        <dbReference type="Proteomes" id="UP000009168"/>
    </source>
</evidence>
<dbReference type="RefSeq" id="XP_012654169.1">
    <property type="nucleotide sequence ID" value="XM_012798715.1"/>
</dbReference>
<reference evidence="4" key="1">
    <citation type="journal article" date="2006" name="PLoS Biol.">
        <title>Macronuclear genome sequence of the ciliate Tetrahymena thermophila, a model eukaryote.</title>
        <authorList>
            <person name="Eisen J.A."/>
            <person name="Coyne R.S."/>
            <person name="Wu M."/>
            <person name="Wu D."/>
            <person name="Thiagarajan M."/>
            <person name="Wortman J.R."/>
            <person name="Badger J.H."/>
            <person name="Ren Q."/>
            <person name="Amedeo P."/>
            <person name="Jones K.M."/>
            <person name="Tallon L.J."/>
            <person name="Delcher A.L."/>
            <person name="Salzberg S.L."/>
            <person name="Silva J.C."/>
            <person name="Haas B.J."/>
            <person name="Majoros W.H."/>
            <person name="Farzad M."/>
            <person name="Carlton J.M."/>
            <person name="Smith R.K. Jr."/>
            <person name="Garg J."/>
            <person name="Pearlman R.E."/>
            <person name="Karrer K.M."/>
            <person name="Sun L."/>
            <person name="Manning G."/>
            <person name="Elde N.C."/>
            <person name="Turkewitz A.P."/>
            <person name="Asai D.J."/>
            <person name="Wilkes D.E."/>
            <person name="Wang Y."/>
            <person name="Cai H."/>
            <person name="Collins K."/>
            <person name="Stewart B.A."/>
            <person name="Lee S.R."/>
            <person name="Wilamowska K."/>
            <person name="Weinberg Z."/>
            <person name="Ruzzo W.L."/>
            <person name="Wloga D."/>
            <person name="Gaertig J."/>
            <person name="Frankel J."/>
            <person name="Tsao C.-C."/>
            <person name="Gorovsky M.A."/>
            <person name="Keeling P.J."/>
            <person name="Waller R.F."/>
            <person name="Patron N.J."/>
            <person name="Cherry J.M."/>
            <person name="Stover N.A."/>
            <person name="Krieger C.J."/>
            <person name="del Toro C."/>
            <person name="Ryder H.F."/>
            <person name="Williamson S.C."/>
            <person name="Barbeau R.A."/>
            <person name="Hamilton E.P."/>
            <person name="Orias E."/>
        </authorList>
    </citation>
    <scope>NUCLEOTIDE SEQUENCE [LARGE SCALE GENOMIC DNA]</scope>
    <source>
        <strain evidence="4">SB210</strain>
    </source>
</reference>
<gene>
    <name evidence="3" type="ORF">TTHERM_000215879</name>
</gene>